<name>A0A838AAL3_9PSEU</name>
<accession>A0A838AAL3</accession>
<dbReference type="Pfam" id="PF01471">
    <property type="entry name" value="PG_binding_1"/>
    <property type="match status" value="1"/>
</dbReference>
<keyword evidence="4" id="KW-1185">Reference proteome</keyword>
<dbReference type="InterPro" id="IPR036365">
    <property type="entry name" value="PGBD-like_sf"/>
</dbReference>
<evidence type="ECO:0000259" key="1">
    <source>
        <dbReference type="Pfam" id="PF01471"/>
    </source>
</evidence>
<organism evidence="3 4">
    <name type="scientific">Haloechinothrix aidingensis</name>
    <dbReference type="NCBI Taxonomy" id="2752311"/>
    <lineage>
        <taxon>Bacteria</taxon>
        <taxon>Bacillati</taxon>
        <taxon>Actinomycetota</taxon>
        <taxon>Actinomycetes</taxon>
        <taxon>Pseudonocardiales</taxon>
        <taxon>Pseudonocardiaceae</taxon>
        <taxon>Haloechinothrix</taxon>
    </lineage>
</organism>
<dbReference type="InterPro" id="IPR009045">
    <property type="entry name" value="Zn_M74/Hedgehog-like"/>
</dbReference>
<gene>
    <name evidence="3" type="ORF">H0B56_12050</name>
</gene>
<dbReference type="EMBL" id="JACCKD010000004">
    <property type="protein sequence ID" value="MBA0126274.1"/>
    <property type="molecule type" value="Genomic_DNA"/>
</dbReference>
<dbReference type="InterPro" id="IPR002477">
    <property type="entry name" value="Peptidoglycan-bd-like"/>
</dbReference>
<dbReference type="InterPro" id="IPR058593">
    <property type="entry name" value="ARB_07466-like_C"/>
</dbReference>
<evidence type="ECO:0000313" key="3">
    <source>
        <dbReference type="EMBL" id="MBA0126274.1"/>
    </source>
</evidence>
<dbReference type="RefSeq" id="WP_180893113.1">
    <property type="nucleotide sequence ID" value="NZ_JACCKD010000004.1"/>
</dbReference>
<evidence type="ECO:0000313" key="4">
    <source>
        <dbReference type="Proteomes" id="UP000582974"/>
    </source>
</evidence>
<sequence>MALLCSYQGASSCTSGPTSGARALMAWFLGAYSDGVNTGIYNCRTVAGSSTTSLHGEGRAADLGVRPHGAQWGTTLADALRRNSRDLGVQCIIWNRRIWSGSYCQDGWRTYNGSHPHHDHLHVELTWDAANSLTADQIEAVLGGSSGGSGGARPYEDYQQARPGSRVLYGGRDKYSTWSRGSDVEYLQRWLDITDDGYFGPQTHDRVRWYQDMRGIAVDGEVGPQTWGEMGIG</sequence>
<feature type="domain" description="ARB-07466-like C-terminal" evidence="2">
    <location>
        <begin position="39"/>
        <end position="120"/>
    </location>
</feature>
<dbReference type="SUPFAM" id="SSF55166">
    <property type="entry name" value="Hedgehog/DD-peptidase"/>
    <property type="match status" value="1"/>
</dbReference>
<reference evidence="3 4" key="1">
    <citation type="submission" date="2020-07" db="EMBL/GenBank/DDBJ databases">
        <title>Genome of Haloechinothrix sp.</title>
        <authorList>
            <person name="Tang S.-K."/>
            <person name="Yang L."/>
            <person name="Zhu W.-Y."/>
        </authorList>
    </citation>
    <scope>NUCLEOTIDE SEQUENCE [LARGE SCALE GENOMIC DNA]</scope>
    <source>
        <strain evidence="3 4">YIM 98757</strain>
    </source>
</reference>
<dbReference type="InterPro" id="IPR036366">
    <property type="entry name" value="PGBDSf"/>
</dbReference>
<dbReference type="AlphaFoldDB" id="A0A838AAL3"/>
<dbReference type="Proteomes" id="UP000582974">
    <property type="component" value="Unassembled WGS sequence"/>
</dbReference>
<proteinExistence type="predicted"/>
<protein>
    <submittedName>
        <fullName evidence="3">Peptidoglycan-binding protein</fullName>
    </submittedName>
</protein>
<comment type="caution">
    <text evidence="3">The sequence shown here is derived from an EMBL/GenBank/DDBJ whole genome shotgun (WGS) entry which is preliminary data.</text>
</comment>
<evidence type="ECO:0000259" key="2">
    <source>
        <dbReference type="Pfam" id="PF26571"/>
    </source>
</evidence>
<dbReference type="Gene3D" id="1.10.101.10">
    <property type="entry name" value="PGBD-like superfamily/PGBD"/>
    <property type="match status" value="1"/>
</dbReference>
<feature type="domain" description="Peptidoglycan binding-like" evidence="1">
    <location>
        <begin position="186"/>
        <end position="229"/>
    </location>
</feature>
<dbReference type="Pfam" id="PF26571">
    <property type="entry name" value="VldE"/>
    <property type="match status" value="1"/>
</dbReference>
<dbReference type="SUPFAM" id="SSF47090">
    <property type="entry name" value="PGBD-like"/>
    <property type="match status" value="1"/>
</dbReference>